<dbReference type="RefSeq" id="WP_048179836.1">
    <property type="nucleotide sequence ID" value="NZ_JXOJ01000001.1"/>
</dbReference>
<feature type="transmembrane region" description="Helical" evidence="1">
    <location>
        <begin position="48"/>
        <end position="69"/>
    </location>
</feature>
<sequence length="184" mass="19156">MTNGIESGAGFPETGGAAGSARWFVLLLGIVAILFGVLFFVYPIPTLTFLATVLGIYWLANGVVVLLSLSRDKTGWGWKMLVGILGILAGVIVLIYPLYSAVLIPTIYAIVIGVEGLVIGAIYLVQGFSGEGWGTAILGIISIIFGLILVVHPFIAALAFVLLIAVLAIIGGIAAIVFALRMPG</sequence>
<dbReference type="AlphaFoldDB" id="A0A0H1R1U4"/>
<evidence type="ECO:0000313" key="3">
    <source>
        <dbReference type="Proteomes" id="UP000035301"/>
    </source>
</evidence>
<gene>
    <name evidence="2" type="ORF">SZ63_01230</name>
</gene>
<accession>A0A0H1R1U4</accession>
<keyword evidence="1" id="KW-0472">Membrane</keyword>
<feature type="transmembrane region" description="Helical" evidence="1">
    <location>
        <begin position="105"/>
        <end position="125"/>
    </location>
</feature>
<feature type="transmembrane region" description="Helical" evidence="1">
    <location>
        <begin position="23"/>
        <end position="42"/>
    </location>
</feature>
<keyword evidence="3" id="KW-1185">Reference proteome</keyword>
<dbReference type="PATRIC" id="fig|1550566.3.peg.265"/>
<evidence type="ECO:0000313" key="2">
    <source>
        <dbReference type="EMBL" id="KLK89103.1"/>
    </source>
</evidence>
<reference evidence="2 3" key="1">
    <citation type="journal article" date="2015" name="Int. J. Syst. Evol. Microbiol.">
        <title>Methanoculleus sediminis sp. nov., a methanogen from sediments near a submarine mud volcano.</title>
        <authorList>
            <person name="Chen S.C."/>
            <person name="Chen M.F."/>
            <person name="Lai M.C."/>
            <person name="Weng C.Y."/>
            <person name="Wu S.Y."/>
            <person name="Lin S."/>
            <person name="Yang T.F."/>
            <person name="Chen P.C."/>
        </authorList>
    </citation>
    <scope>NUCLEOTIDE SEQUENCE [LARGE SCALE GENOMIC DNA]</scope>
    <source>
        <strain evidence="2 3">S3Fa</strain>
    </source>
</reference>
<dbReference type="EMBL" id="JXOJ01000001">
    <property type="protein sequence ID" value="KLK89103.1"/>
    <property type="molecule type" value="Genomic_DNA"/>
</dbReference>
<protein>
    <recommendedName>
        <fullName evidence="4">Acid-resistance membrane protein</fullName>
    </recommendedName>
</protein>
<feature type="transmembrane region" description="Helical" evidence="1">
    <location>
        <begin position="81"/>
        <end position="99"/>
    </location>
</feature>
<keyword evidence="1" id="KW-0812">Transmembrane</keyword>
<dbReference type="PANTHER" id="PTHR34989:SF1">
    <property type="entry name" value="PROTEIN HDED"/>
    <property type="match status" value="1"/>
</dbReference>
<evidence type="ECO:0000256" key="1">
    <source>
        <dbReference type="SAM" id="Phobius"/>
    </source>
</evidence>
<comment type="caution">
    <text evidence="2">The sequence shown here is derived from an EMBL/GenBank/DDBJ whole genome shotgun (WGS) entry which is preliminary data.</text>
</comment>
<dbReference type="InterPro" id="IPR052712">
    <property type="entry name" value="Acid_resist_chaperone_HdeD"/>
</dbReference>
<organism evidence="2 3">
    <name type="scientific">Methanoculleus sediminis</name>
    <dbReference type="NCBI Taxonomy" id="1550566"/>
    <lineage>
        <taxon>Archaea</taxon>
        <taxon>Methanobacteriati</taxon>
        <taxon>Methanobacteriota</taxon>
        <taxon>Stenosarchaea group</taxon>
        <taxon>Methanomicrobia</taxon>
        <taxon>Methanomicrobiales</taxon>
        <taxon>Methanomicrobiaceae</taxon>
        <taxon>Methanoculleus</taxon>
    </lineage>
</organism>
<feature type="transmembrane region" description="Helical" evidence="1">
    <location>
        <begin position="157"/>
        <end position="180"/>
    </location>
</feature>
<dbReference type="InterPro" id="IPR005325">
    <property type="entry name" value="DUF308_memb"/>
</dbReference>
<dbReference type="GO" id="GO:0005886">
    <property type="term" value="C:plasma membrane"/>
    <property type="evidence" value="ECO:0007669"/>
    <property type="project" value="TreeGrafter"/>
</dbReference>
<evidence type="ECO:0008006" key="4">
    <source>
        <dbReference type="Google" id="ProtNLM"/>
    </source>
</evidence>
<keyword evidence="1" id="KW-1133">Transmembrane helix</keyword>
<dbReference type="OrthoDB" id="107804at2157"/>
<dbReference type="STRING" id="1550566.SZ63_01230"/>
<name>A0A0H1R1U4_9EURY</name>
<dbReference type="PANTHER" id="PTHR34989">
    <property type="entry name" value="PROTEIN HDED"/>
    <property type="match status" value="1"/>
</dbReference>
<proteinExistence type="predicted"/>
<feature type="transmembrane region" description="Helical" evidence="1">
    <location>
        <begin position="132"/>
        <end position="151"/>
    </location>
</feature>
<dbReference type="Proteomes" id="UP000035301">
    <property type="component" value="Unassembled WGS sequence"/>
</dbReference>
<dbReference type="Pfam" id="PF03729">
    <property type="entry name" value="DUF308"/>
    <property type="match status" value="2"/>
</dbReference>